<feature type="compositionally biased region" description="Basic and acidic residues" evidence="1">
    <location>
        <begin position="63"/>
        <end position="83"/>
    </location>
</feature>
<dbReference type="EMBL" id="JAUEPP010000005">
    <property type="protein sequence ID" value="KAK3342317.1"/>
    <property type="molecule type" value="Genomic_DNA"/>
</dbReference>
<dbReference type="AlphaFoldDB" id="A0AAE0JBW7"/>
<comment type="caution">
    <text evidence="2">The sequence shown here is derived from an EMBL/GenBank/DDBJ whole genome shotgun (WGS) entry which is preliminary data.</text>
</comment>
<dbReference type="RefSeq" id="XP_062680110.1">
    <property type="nucleotide sequence ID" value="XM_062824832.1"/>
</dbReference>
<gene>
    <name evidence="2" type="ORF">B0H65DRAFT_429578</name>
</gene>
<evidence type="ECO:0000313" key="3">
    <source>
        <dbReference type="Proteomes" id="UP001278500"/>
    </source>
</evidence>
<feature type="compositionally biased region" description="Polar residues" evidence="1">
    <location>
        <begin position="51"/>
        <end position="61"/>
    </location>
</feature>
<feature type="region of interest" description="Disordered" evidence="1">
    <location>
        <begin position="321"/>
        <end position="380"/>
    </location>
</feature>
<feature type="compositionally biased region" description="Polar residues" evidence="1">
    <location>
        <begin position="328"/>
        <end position="341"/>
    </location>
</feature>
<sequence>MADSGPRTPLRDDNNDDEALGRIASPCPLLEVPVFLCRHDNHRDDDRLHDASTQPLSSPISNEPREDDRENIDTEPIDSHDITDDVDVSTASSSSDDETHCKIDLRNRSGVITWEDASHQDRQTSDLCIDLYVDTEKRQAVFALHGFFFFKNGGSKAYLSLVIHPENVQSVDFSRSHPPTIPTVSVHSTNDFPNESFASLCVTMTQPPNIMVPKDRCLEPKPRYQAILDAIASLSSVQRFTIYLPDLSQEIQQELALLPSVFSSAYPFGRLRTDETWAPPIALYEYTFQKVIDLVKTPPISNGDSNQKLEELQELVGDGIVAAPPYPQSGSSQRTVQSIGPSSRKRRASSDMADKDSHAGSSILGYQTPETGPQPPLTMSASLASPVQLSTPCACKRQRTTELLSPVTNADIVSALRQLSDRVSQLETRFDQFSPRLDSLESLFAAHYCRYDTEEADHVFGTIEERIEHVEGRIDYNKYELDRELEETVKLEAEERVAEEVKLQHEELREELGTEWTEDLRREVAEQVTSEVEEKTKREVTREVVKGIAEALMGAYLASQVNQDGSSSTPFDALRATAMPGETALRAAVEDIQNKYKDELGKEMTEVLNLLEENPLKAVTYNACGEETRREYVMKWKAAVLDRGVFRPIWR</sequence>
<protein>
    <submittedName>
        <fullName evidence="2">Uncharacterized protein</fullName>
    </submittedName>
</protein>
<feature type="compositionally biased region" description="Polar residues" evidence="1">
    <location>
        <begin position="364"/>
        <end position="380"/>
    </location>
</feature>
<feature type="region of interest" description="Disordered" evidence="1">
    <location>
        <begin position="46"/>
        <end position="100"/>
    </location>
</feature>
<name>A0AAE0JBW7_9PEZI</name>
<evidence type="ECO:0000256" key="1">
    <source>
        <dbReference type="SAM" id="MobiDB-lite"/>
    </source>
</evidence>
<feature type="region of interest" description="Disordered" evidence="1">
    <location>
        <begin position="1"/>
        <end position="24"/>
    </location>
</feature>
<evidence type="ECO:0000313" key="2">
    <source>
        <dbReference type="EMBL" id="KAK3342317.1"/>
    </source>
</evidence>
<organism evidence="2 3">
    <name type="scientific">Neurospora tetraspora</name>
    <dbReference type="NCBI Taxonomy" id="94610"/>
    <lineage>
        <taxon>Eukaryota</taxon>
        <taxon>Fungi</taxon>
        <taxon>Dikarya</taxon>
        <taxon>Ascomycota</taxon>
        <taxon>Pezizomycotina</taxon>
        <taxon>Sordariomycetes</taxon>
        <taxon>Sordariomycetidae</taxon>
        <taxon>Sordariales</taxon>
        <taxon>Sordariaceae</taxon>
        <taxon>Neurospora</taxon>
    </lineage>
</organism>
<feature type="compositionally biased region" description="Basic and acidic residues" evidence="1">
    <location>
        <begin position="348"/>
        <end position="358"/>
    </location>
</feature>
<keyword evidence="3" id="KW-1185">Reference proteome</keyword>
<proteinExistence type="predicted"/>
<reference evidence="2" key="2">
    <citation type="submission" date="2023-06" db="EMBL/GenBank/DDBJ databases">
        <authorList>
            <consortium name="Lawrence Berkeley National Laboratory"/>
            <person name="Haridas S."/>
            <person name="Hensen N."/>
            <person name="Bonometti L."/>
            <person name="Westerberg I."/>
            <person name="Brannstrom I.O."/>
            <person name="Guillou S."/>
            <person name="Cros-Aarteil S."/>
            <person name="Calhoun S."/>
            <person name="Kuo A."/>
            <person name="Mondo S."/>
            <person name="Pangilinan J."/>
            <person name="Riley R."/>
            <person name="Labutti K."/>
            <person name="Andreopoulos B."/>
            <person name="Lipzen A."/>
            <person name="Chen C."/>
            <person name="Yanf M."/>
            <person name="Daum C."/>
            <person name="Ng V."/>
            <person name="Clum A."/>
            <person name="Steindorff A."/>
            <person name="Ohm R."/>
            <person name="Martin F."/>
            <person name="Silar P."/>
            <person name="Natvig D."/>
            <person name="Lalanne C."/>
            <person name="Gautier V."/>
            <person name="Ament-Velasquez S.L."/>
            <person name="Kruys A."/>
            <person name="Hutchinson M.I."/>
            <person name="Powell A.J."/>
            <person name="Barry K."/>
            <person name="Miller A.N."/>
            <person name="Grigoriev I.V."/>
            <person name="Debuchy R."/>
            <person name="Gladieux P."/>
            <person name="Thoren M.H."/>
            <person name="Johannesson H."/>
        </authorList>
    </citation>
    <scope>NUCLEOTIDE SEQUENCE</scope>
    <source>
        <strain evidence="2">CBS 560.94</strain>
    </source>
</reference>
<reference evidence="2" key="1">
    <citation type="journal article" date="2023" name="Mol. Phylogenet. Evol.">
        <title>Genome-scale phylogeny and comparative genomics of the fungal order Sordariales.</title>
        <authorList>
            <person name="Hensen N."/>
            <person name="Bonometti L."/>
            <person name="Westerberg I."/>
            <person name="Brannstrom I.O."/>
            <person name="Guillou S."/>
            <person name="Cros-Aarteil S."/>
            <person name="Calhoun S."/>
            <person name="Haridas S."/>
            <person name="Kuo A."/>
            <person name="Mondo S."/>
            <person name="Pangilinan J."/>
            <person name="Riley R."/>
            <person name="LaButti K."/>
            <person name="Andreopoulos B."/>
            <person name="Lipzen A."/>
            <person name="Chen C."/>
            <person name="Yan M."/>
            <person name="Daum C."/>
            <person name="Ng V."/>
            <person name="Clum A."/>
            <person name="Steindorff A."/>
            <person name="Ohm R.A."/>
            <person name="Martin F."/>
            <person name="Silar P."/>
            <person name="Natvig D.O."/>
            <person name="Lalanne C."/>
            <person name="Gautier V."/>
            <person name="Ament-Velasquez S.L."/>
            <person name="Kruys A."/>
            <person name="Hutchinson M.I."/>
            <person name="Powell A.J."/>
            <person name="Barry K."/>
            <person name="Miller A.N."/>
            <person name="Grigoriev I.V."/>
            <person name="Debuchy R."/>
            <person name="Gladieux P."/>
            <person name="Hiltunen Thoren M."/>
            <person name="Johannesson H."/>
        </authorList>
    </citation>
    <scope>NUCLEOTIDE SEQUENCE</scope>
    <source>
        <strain evidence="2">CBS 560.94</strain>
    </source>
</reference>
<dbReference type="GeneID" id="87861986"/>
<accession>A0AAE0JBW7</accession>
<dbReference type="Proteomes" id="UP001278500">
    <property type="component" value="Unassembled WGS sequence"/>
</dbReference>